<evidence type="ECO:0000256" key="2">
    <source>
        <dbReference type="ARBA" id="ARBA00007907"/>
    </source>
</evidence>
<evidence type="ECO:0000256" key="5">
    <source>
        <dbReference type="ARBA" id="ARBA00023315"/>
    </source>
</evidence>
<name>A0ABR0SG02_9HYPO</name>
<evidence type="ECO:0000313" key="7">
    <source>
        <dbReference type="EMBL" id="KAK5991088.1"/>
    </source>
</evidence>
<dbReference type="SUPFAM" id="SSF55681">
    <property type="entry name" value="Class II aaRS and biotin synthetases"/>
    <property type="match status" value="1"/>
</dbReference>
<keyword evidence="8" id="KW-1185">Reference proteome</keyword>
<dbReference type="InterPro" id="IPR045864">
    <property type="entry name" value="aa-tRNA-synth_II/BPL/LPL"/>
</dbReference>
<comment type="caution">
    <text evidence="7">The sequence shown here is derived from an EMBL/GenBank/DDBJ whole genome shotgun (WGS) entry which is preliminary data.</text>
</comment>
<dbReference type="GO" id="GO:0016874">
    <property type="term" value="F:ligase activity"/>
    <property type="evidence" value="ECO:0007669"/>
    <property type="project" value="UniProtKB-KW"/>
</dbReference>
<dbReference type="PANTHER" id="PTHR10993:SF7">
    <property type="entry name" value="LIPOYLTRANSFERASE 2, MITOCHONDRIAL-RELATED"/>
    <property type="match status" value="1"/>
</dbReference>
<sequence length="320" mass="36545">MRHMFRLWPGNSASALLRRRRPCSWPCRGAVGQLFSSSSKPSLFVHRHLKAINGEDLVPYDEAEEHQEQLRKRHLEWKSTESGEPLVPHLLSFESRPIYTLGRRQGNLTPGEEGILQRQLFVNLHQRNKHIQETFLPDVKKTNRGGLTTYHGPGQLVLWPVLDMHSPLYPKYSVSSYASHLEATTQRLLDEVFNVKSFTSHDEPGVWVESPAGQPRKIAALGVHHRRYITALGTAINIDIKVTGDAPENPWVRFIPCGIEGKEVTSVAEEIGIAKDNLIFDLEDLARQWARIFEEGLVDASKRGRFKTLMLAFDWNWSSW</sequence>
<keyword evidence="5" id="KW-0012">Acyltransferase</keyword>
<dbReference type="Proteomes" id="UP001338125">
    <property type="component" value="Unassembled WGS sequence"/>
</dbReference>
<dbReference type="EMBL" id="JAVFKD010000014">
    <property type="protein sequence ID" value="KAK5991088.1"/>
    <property type="molecule type" value="Genomic_DNA"/>
</dbReference>
<dbReference type="NCBIfam" id="TIGR00214">
    <property type="entry name" value="lipB"/>
    <property type="match status" value="1"/>
</dbReference>
<comment type="pathway">
    <text evidence="1">Protein modification; protein lipoylation via endogenous pathway; protein N(6)-(lipoyl)lysine from octanoyl-[acyl-carrier-protein]: step 1/2.</text>
</comment>
<gene>
    <name evidence="7" type="ORF">PT974_09365</name>
</gene>
<proteinExistence type="inferred from homology"/>
<feature type="domain" description="BPL/LPL catalytic" evidence="6">
    <location>
        <begin position="93"/>
        <end position="301"/>
    </location>
</feature>
<evidence type="ECO:0000313" key="8">
    <source>
        <dbReference type="Proteomes" id="UP001338125"/>
    </source>
</evidence>
<dbReference type="PANTHER" id="PTHR10993">
    <property type="entry name" value="OCTANOYLTRANSFERASE"/>
    <property type="match status" value="1"/>
</dbReference>
<dbReference type="PROSITE" id="PS51733">
    <property type="entry name" value="BPL_LPL_CATALYTIC"/>
    <property type="match status" value="1"/>
</dbReference>
<evidence type="ECO:0000256" key="4">
    <source>
        <dbReference type="ARBA" id="ARBA00022679"/>
    </source>
</evidence>
<dbReference type="Gene3D" id="3.30.930.10">
    <property type="entry name" value="Bira Bifunctional Protein, Domain 2"/>
    <property type="match status" value="1"/>
</dbReference>
<keyword evidence="7" id="KW-0436">Ligase</keyword>
<comment type="similarity">
    <text evidence="2">Belongs to the LipB family.</text>
</comment>
<evidence type="ECO:0000256" key="1">
    <source>
        <dbReference type="ARBA" id="ARBA00004821"/>
    </source>
</evidence>
<dbReference type="Pfam" id="PF21948">
    <property type="entry name" value="LplA-B_cat"/>
    <property type="match status" value="1"/>
</dbReference>
<protein>
    <recommendedName>
        <fullName evidence="3">lipoyl(octanoyl) transferase</fullName>
        <ecNumber evidence="3">2.3.1.181</ecNumber>
    </recommendedName>
</protein>
<dbReference type="EC" id="2.3.1.181" evidence="3"/>
<dbReference type="InterPro" id="IPR000544">
    <property type="entry name" value="Octanoyltransferase"/>
</dbReference>
<evidence type="ECO:0000256" key="3">
    <source>
        <dbReference type="ARBA" id="ARBA00012334"/>
    </source>
</evidence>
<keyword evidence="4" id="KW-0808">Transferase</keyword>
<accession>A0ABR0SG02</accession>
<evidence type="ECO:0000259" key="6">
    <source>
        <dbReference type="PROSITE" id="PS51733"/>
    </source>
</evidence>
<dbReference type="InterPro" id="IPR004143">
    <property type="entry name" value="BPL_LPL_catalytic"/>
</dbReference>
<reference evidence="7 8" key="1">
    <citation type="submission" date="2024-01" db="EMBL/GenBank/DDBJ databases">
        <title>Complete genome of Cladobotryum mycophilum ATHUM6906.</title>
        <authorList>
            <person name="Christinaki A.C."/>
            <person name="Myridakis A.I."/>
            <person name="Kouvelis V.N."/>
        </authorList>
    </citation>
    <scope>NUCLEOTIDE SEQUENCE [LARGE SCALE GENOMIC DNA]</scope>
    <source>
        <strain evidence="7 8">ATHUM6906</strain>
    </source>
</reference>
<organism evidence="7 8">
    <name type="scientific">Cladobotryum mycophilum</name>
    <dbReference type="NCBI Taxonomy" id="491253"/>
    <lineage>
        <taxon>Eukaryota</taxon>
        <taxon>Fungi</taxon>
        <taxon>Dikarya</taxon>
        <taxon>Ascomycota</taxon>
        <taxon>Pezizomycotina</taxon>
        <taxon>Sordariomycetes</taxon>
        <taxon>Hypocreomycetidae</taxon>
        <taxon>Hypocreales</taxon>
        <taxon>Hypocreaceae</taxon>
        <taxon>Cladobotryum</taxon>
    </lineage>
</organism>